<dbReference type="EMBL" id="FXAH01000003">
    <property type="protein sequence ID" value="SMF18490.1"/>
    <property type="molecule type" value="Genomic_DNA"/>
</dbReference>
<sequence length="144" mass="15948">MQDLSIELDHEPGALARMGEVLGAAGLSVEGGGVWAVDGRAVAHFLFEHGEAARRVLEDAGIVVRAVRDVLVQRLDQALPGQLGAIARRMADAGVNLEVMYSDHDHRLVLVVDDHARGRAVSQAWEREREEREREKREERPTAR</sequence>
<dbReference type="AlphaFoldDB" id="A0A1X7DN47"/>
<dbReference type="STRING" id="28094.SAMN06295900_103439"/>
<evidence type="ECO:0000256" key="1">
    <source>
        <dbReference type="SAM" id="MobiDB-lite"/>
    </source>
</evidence>
<evidence type="ECO:0000313" key="3">
    <source>
        <dbReference type="Proteomes" id="UP000192911"/>
    </source>
</evidence>
<feature type="region of interest" description="Disordered" evidence="1">
    <location>
        <begin position="122"/>
        <end position="144"/>
    </location>
</feature>
<organism evidence="2 3">
    <name type="scientific">Trinickia caryophylli</name>
    <name type="common">Paraburkholderia caryophylli</name>
    <dbReference type="NCBI Taxonomy" id="28094"/>
    <lineage>
        <taxon>Bacteria</taxon>
        <taxon>Pseudomonadati</taxon>
        <taxon>Pseudomonadota</taxon>
        <taxon>Betaproteobacteria</taxon>
        <taxon>Burkholderiales</taxon>
        <taxon>Burkholderiaceae</taxon>
        <taxon>Trinickia</taxon>
    </lineage>
</organism>
<accession>A0A1X7DN47</accession>
<protein>
    <submittedName>
        <fullName evidence="2">Uncharacterized conserved protein, contains tandem ACT domains</fullName>
    </submittedName>
</protein>
<reference evidence="3" key="1">
    <citation type="submission" date="2017-04" db="EMBL/GenBank/DDBJ databases">
        <authorList>
            <person name="Varghese N."/>
            <person name="Submissions S."/>
        </authorList>
    </citation>
    <scope>NUCLEOTIDE SEQUENCE [LARGE SCALE GENOMIC DNA]</scope>
    <source>
        <strain evidence="3">Ballard 720</strain>
    </source>
</reference>
<dbReference type="SUPFAM" id="SSF55021">
    <property type="entry name" value="ACT-like"/>
    <property type="match status" value="1"/>
</dbReference>
<name>A0A1X7DN47_TRICW</name>
<dbReference type="Gene3D" id="3.30.2130.10">
    <property type="entry name" value="VC0802-like"/>
    <property type="match status" value="1"/>
</dbReference>
<keyword evidence="3" id="KW-1185">Reference proteome</keyword>
<dbReference type="InterPro" id="IPR045865">
    <property type="entry name" value="ACT-like_dom_sf"/>
</dbReference>
<dbReference type="Proteomes" id="UP000192911">
    <property type="component" value="Unassembled WGS sequence"/>
</dbReference>
<gene>
    <name evidence="2" type="ORF">SAMN06295900_103439</name>
</gene>
<evidence type="ECO:0000313" key="2">
    <source>
        <dbReference type="EMBL" id="SMF18490.1"/>
    </source>
</evidence>
<proteinExistence type="predicted"/>
<feature type="compositionally biased region" description="Basic and acidic residues" evidence="1">
    <location>
        <begin position="125"/>
        <end position="144"/>
    </location>
</feature>
<dbReference type="OrthoDB" id="1438443at2"/>